<name>A0ABS4PZY4_9PSEU</name>
<organism evidence="1 2">
    <name type="scientific">Amycolatopsis magusensis</name>
    <dbReference type="NCBI Taxonomy" id="882444"/>
    <lineage>
        <taxon>Bacteria</taxon>
        <taxon>Bacillati</taxon>
        <taxon>Actinomycetota</taxon>
        <taxon>Actinomycetes</taxon>
        <taxon>Pseudonocardiales</taxon>
        <taxon>Pseudonocardiaceae</taxon>
        <taxon>Amycolatopsis</taxon>
    </lineage>
</organism>
<evidence type="ECO:0000313" key="2">
    <source>
        <dbReference type="Proteomes" id="UP000741013"/>
    </source>
</evidence>
<dbReference type="Proteomes" id="UP000741013">
    <property type="component" value="Unassembled WGS sequence"/>
</dbReference>
<sequence length="207" mass="23250">MTGVEDIRQVSDRYVLGDGARPRYSQLLHGNFIGLGPRRDEFVGQLIEDAARVTDEELGLMLDEGNWRPMLTAAWLVGVSRREVFRRRIGELLLESDRVYAGQGYCYALARLGATADAAILATYLDRYLRQLKSRYDQEWALLALRRVDAGLGTRYADQFTWPGGLWHPWAAANHAEGEQSRELITLAWSLIDEAEQRLPGPDGSGG</sequence>
<dbReference type="EMBL" id="JAGGMS010000001">
    <property type="protein sequence ID" value="MBP2184136.1"/>
    <property type="molecule type" value="Genomic_DNA"/>
</dbReference>
<keyword evidence="2" id="KW-1185">Reference proteome</keyword>
<evidence type="ECO:0000313" key="1">
    <source>
        <dbReference type="EMBL" id="MBP2184136.1"/>
    </source>
</evidence>
<proteinExistence type="predicted"/>
<gene>
    <name evidence="1" type="ORF">JOM49_005662</name>
</gene>
<reference evidence="1 2" key="1">
    <citation type="submission" date="2021-03" db="EMBL/GenBank/DDBJ databases">
        <title>Sequencing the genomes of 1000 actinobacteria strains.</title>
        <authorList>
            <person name="Klenk H.-P."/>
        </authorList>
    </citation>
    <scope>NUCLEOTIDE SEQUENCE [LARGE SCALE GENOMIC DNA]</scope>
    <source>
        <strain evidence="1 2">DSM 45510</strain>
    </source>
</reference>
<comment type="caution">
    <text evidence="1">The sequence shown here is derived from an EMBL/GenBank/DDBJ whole genome shotgun (WGS) entry which is preliminary data.</text>
</comment>
<dbReference type="Pfam" id="PF19463">
    <property type="entry name" value="DUF6000"/>
    <property type="match status" value="1"/>
</dbReference>
<accession>A0ABS4PZY4</accession>
<protein>
    <submittedName>
        <fullName evidence="1">Uncharacterized protein</fullName>
    </submittedName>
</protein>
<dbReference type="InterPro" id="IPR046042">
    <property type="entry name" value="DUF6000"/>
</dbReference>
<dbReference type="RefSeq" id="WP_209667194.1">
    <property type="nucleotide sequence ID" value="NZ_JAGGMS010000001.1"/>
</dbReference>